<dbReference type="InterPro" id="IPR005467">
    <property type="entry name" value="His_kinase_dom"/>
</dbReference>
<gene>
    <name evidence="12" type="ORF">KRR39_04165</name>
</gene>
<evidence type="ECO:0000313" key="12">
    <source>
        <dbReference type="EMBL" id="QWZ09031.1"/>
    </source>
</evidence>
<dbReference type="Pfam" id="PF02518">
    <property type="entry name" value="HATPase_c"/>
    <property type="match status" value="1"/>
</dbReference>
<keyword evidence="8" id="KW-0902">Two-component regulatory system</keyword>
<evidence type="ECO:0000256" key="6">
    <source>
        <dbReference type="ARBA" id="ARBA00022777"/>
    </source>
</evidence>
<evidence type="ECO:0000259" key="11">
    <source>
        <dbReference type="PROSITE" id="PS50885"/>
    </source>
</evidence>
<dbReference type="KEGG" id="nps:KRR39_04165"/>
<dbReference type="RefSeq" id="WP_216940877.1">
    <property type="nucleotide sequence ID" value="NZ_CP077062.1"/>
</dbReference>
<evidence type="ECO:0000256" key="4">
    <source>
        <dbReference type="ARBA" id="ARBA00022679"/>
    </source>
</evidence>
<keyword evidence="9" id="KW-0472">Membrane</keyword>
<evidence type="ECO:0000256" key="5">
    <source>
        <dbReference type="ARBA" id="ARBA00022692"/>
    </source>
</evidence>
<evidence type="ECO:0000256" key="9">
    <source>
        <dbReference type="SAM" id="Phobius"/>
    </source>
</evidence>
<dbReference type="EC" id="2.7.13.3" evidence="2"/>
<name>A0A975T030_9ACTN</name>
<proteinExistence type="predicted"/>
<keyword evidence="3" id="KW-0597">Phosphoprotein</keyword>
<dbReference type="GO" id="GO:0000155">
    <property type="term" value="F:phosphorelay sensor kinase activity"/>
    <property type="evidence" value="ECO:0007669"/>
    <property type="project" value="InterPro"/>
</dbReference>
<sequence>MRRRVAWLVAATTSAVVLAFVIPLCLLVRTMAEDRGMAGANQEARNVAILVSSLQDDPRLGPLVTAVDERGPARTSVLTADGTVLGAAAPGLARDPSVRRARAGNAFTRTSRSGAEILVPVVNGAGTDVVRTTVSAQVLHHGVTRAWIGIGLLGTLLLLVAIVIADRLGRRVSTPVTALADVAHRLRGGDLAARAVPDGPPETQELGVALNRLAERITELLAAERAAVADLSHRLRTPVTALRLDAEAVQQGEIAERLQQHIGHLQRTIDAIVKEARQPLRHDMATSCDPGPVVRDRVAFWSALADDQDRAVTVHLSPAVPRVAVDPGDLRDLLDILVDNVFAHTPEGTAFAITLEPVDGAVRLVVEDRGPGIPDRSHAPADRPGFTGLGLQIVRRTVDGFGGRTSIRTAPDRGAVVEVRMPVVPASE</sequence>
<keyword evidence="5 9" id="KW-0812">Transmembrane</keyword>
<keyword evidence="6 12" id="KW-0418">Kinase</keyword>
<dbReference type="CDD" id="cd00082">
    <property type="entry name" value="HisKA"/>
    <property type="match status" value="1"/>
</dbReference>
<protein>
    <recommendedName>
        <fullName evidence="2">histidine kinase</fullName>
        <ecNumber evidence="2">2.7.13.3</ecNumber>
    </recommendedName>
</protein>
<dbReference type="PANTHER" id="PTHR45436:SF5">
    <property type="entry name" value="SENSOR HISTIDINE KINASE TRCS"/>
    <property type="match status" value="1"/>
</dbReference>
<dbReference type="EMBL" id="CP077062">
    <property type="protein sequence ID" value="QWZ09031.1"/>
    <property type="molecule type" value="Genomic_DNA"/>
</dbReference>
<evidence type="ECO:0000256" key="2">
    <source>
        <dbReference type="ARBA" id="ARBA00012438"/>
    </source>
</evidence>
<evidence type="ECO:0000256" key="1">
    <source>
        <dbReference type="ARBA" id="ARBA00000085"/>
    </source>
</evidence>
<feature type="domain" description="Histidine kinase" evidence="10">
    <location>
        <begin position="230"/>
        <end position="425"/>
    </location>
</feature>
<feature type="domain" description="HAMP" evidence="11">
    <location>
        <begin position="170"/>
        <end position="222"/>
    </location>
</feature>
<dbReference type="PROSITE" id="PS50109">
    <property type="entry name" value="HIS_KIN"/>
    <property type="match status" value="1"/>
</dbReference>
<evidence type="ECO:0000256" key="7">
    <source>
        <dbReference type="ARBA" id="ARBA00022989"/>
    </source>
</evidence>
<comment type="catalytic activity">
    <reaction evidence="1">
        <text>ATP + protein L-histidine = ADP + protein N-phospho-L-histidine.</text>
        <dbReference type="EC" id="2.7.13.3"/>
    </reaction>
</comment>
<dbReference type="Pfam" id="PF00512">
    <property type="entry name" value="HisKA"/>
    <property type="match status" value="1"/>
</dbReference>
<dbReference type="InterPro" id="IPR003661">
    <property type="entry name" value="HisK_dim/P_dom"/>
</dbReference>
<dbReference type="Proteomes" id="UP000683575">
    <property type="component" value="Chromosome"/>
</dbReference>
<dbReference type="CDD" id="cd06225">
    <property type="entry name" value="HAMP"/>
    <property type="match status" value="1"/>
</dbReference>
<dbReference type="GO" id="GO:0005886">
    <property type="term" value="C:plasma membrane"/>
    <property type="evidence" value="ECO:0007669"/>
    <property type="project" value="TreeGrafter"/>
</dbReference>
<dbReference type="PANTHER" id="PTHR45436">
    <property type="entry name" value="SENSOR HISTIDINE KINASE YKOH"/>
    <property type="match status" value="1"/>
</dbReference>
<dbReference type="InterPro" id="IPR003594">
    <property type="entry name" value="HATPase_dom"/>
</dbReference>
<evidence type="ECO:0000313" key="13">
    <source>
        <dbReference type="Proteomes" id="UP000683575"/>
    </source>
</evidence>
<keyword evidence="7 9" id="KW-1133">Transmembrane helix</keyword>
<dbReference type="SMART" id="SM00304">
    <property type="entry name" value="HAMP"/>
    <property type="match status" value="2"/>
</dbReference>
<reference evidence="12" key="1">
    <citation type="submission" date="2021-06" db="EMBL/GenBank/DDBJ databases">
        <title>Complete genome sequence of Nocardioides sp. G188.</title>
        <authorList>
            <person name="Im W.-T."/>
        </authorList>
    </citation>
    <scope>NUCLEOTIDE SEQUENCE</scope>
    <source>
        <strain evidence="12">G188</strain>
    </source>
</reference>
<evidence type="ECO:0000259" key="10">
    <source>
        <dbReference type="PROSITE" id="PS50109"/>
    </source>
</evidence>
<dbReference type="SMART" id="SM00387">
    <property type="entry name" value="HATPase_c"/>
    <property type="match status" value="1"/>
</dbReference>
<keyword evidence="4" id="KW-0808">Transferase</keyword>
<accession>A0A975T030</accession>
<dbReference type="SMART" id="SM00388">
    <property type="entry name" value="HisKA"/>
    <property type="match status" value="1"/>
</dbReference>
<dbReference type="InterPro" id="IPR003660">
    <property type="entry name" value="HAMP_dom"/>
</dbReference>
<evidence type="ECO:0000256" key="3">
    <source>
        <dbReference type="ARBA" id="ARBA00022553"/>
    </source>
</evidence>
<organism evidence="12 13">
    <name type="scientific">Nocardioides panacis</name>
    <dbReference type="NCBI Taxonomy" id="2849501"/>
    <lineage>
        <taxon>Bacteria</taxon>
        <taxon>Bacillati</taxon>
        <taxon>Actinomycetota</taxon>
        <taxon>Actinomycetes</taxon>
        <taxon>Propionibacteriales</taxon>
        <taxon>Nocardioidaceae</taxon>
        <taxon>Nocardioides</taxon>
    </lineage>
</organism>
<dbReference type="Pfam" id="PF00672">
    <property type="entry name" value="HAMP"/>
    <property type="match status" value="1"/>
</dbReference>
<dbReference type="InterPro" id="IPR050428">
    <property type="entry name" value="TCS_sensor_his_kinase"/>
</dbReference>
<dbReference type="PROSITE" id="PS50885">
    <property type="entry name" value="HAMP"/>
    <property type="match status" value="1"/>
</dbReference>
<keyword evidence="13" id="KW-1185">Reference proteome</keyword>
<evidence type="ECO:0000256" key="8">
    <source>
        <dbReference type="ARBA" id="ARBA00023012"/>
    </source>
</evidence>
<feature type="transmembrane region" description="Helical" evidence="9">
    <location>
        <begin position="146"/>
        <end position="165"/>
    </location>
</feature>
<dbReference type="AlphaFoldDB" id="A0A975T030"/>